<dbReference type="EMBL" id="BAAAVT010000009">
    <property type="protein sequence ID" value="GAA3064637.1"/>
    <property type="molecule type" value="Genomic_DNA"/>
</dbReference>
<feature type="compositionally biased region" description="Gly residues" evidence="1">
    <location>
        <begin position="135"/>
        <end position="144"/>
    </location>
</feature>
<dbReference type="InterPro" id="IPR049790">
    <property type="entry name" value="Rv3655c/TadE"/>
</dbReference>
<proteinExistence type="predicted"/>
<organism evidence="3 4">
    <name type="scientific">Nesterenkonia aethiopica</name>
    <dbReference type="NCBI Taxonomy" id="269144"/>
    <lineage>
        <taxon>Bacteria</taxon>
        <taxon>Bacillati</taxon>
        <taxon>Actinomycetota</taxon>
        <taxon>Actinomycetes</taxon>
        <taxon>Micrococcales</taxon>
        <taxon>Micrococcaceae</taxon>
        <taxon>Nesterenkonia</taxon>
    </lineage>
</organism>
<evidence type="ECO:0000256" key="2">
    <source>
        <dbReference type="SAM" id="Phobius"/>
    </source>
</evidence>
<dbReference type="RefSeq" id="WP_344685754.1">
    <property type="nucleotide sequence ID" value="NZ_BAAAVT010000009.1"/>
</dbReference>
<sequence>MRVEDDVGRPRSRPRGRAPGIHDDGGAVSGEFAAALPGAVLILTLLLGLGMHAAAQVTLEEGARAAARELARGETEASAREAVQRVAGESVQVSISRDGEHARVRLVRPVRLLGLVELSAEQTADASARVEQPSLGGGIPGGPP</sequence>
<accession>A0ABP6LYX4</accession>
<feature type="region of interest" description="Disordered" evidence="1">
    <location>
        <begin position="1"/>
        <end position="24"/>
    </location>
</feature>
<keyword evidence="2" id="KW-0812">Transmembrane</keyword>
<reference evidence="4" key="1">
    <citation type="journal article" date="2019" name="Int. J. Syst. Evol. Microbiol.">
        <title>The Global Catalogue of Microorganisms (GCM) 10K type strain sequencing project: providing services to taxonomists for standard genome sequencing and annotation.</title>
        <authorList>
            <consortium name="The Broad Institute Genomics Platform"/>
            <consortium name="The Broad Institute Genome Sequencing Center for Infectious Disease"/>
            <person name="Wu L."/>
            <person name="Ma J."/>
        </authorList>
    </citation>
    <scope>NUCLEOTIDE SEQUENCE [LARGE SCALE GENOMIC DNA]</scope>
    <source>
        <strain evidence="4">JCM 14309</strain>
    </source>
</reference>
<gene>
    <name evidence="3" type="ORF">GCM10010529_17090</name>
</gene>
<comment type="caution">
    <text evidence="3">The sequence shown here is derived from an EMBL/GenBank/DDBJ whole genome shotgun (WGS) entry which is preliminary data.</text>
</comment>
<dbReference type="NCBIfam" id="NF041390">
    <property type="entry name" value="TadE_Rv3655c"/>
    <property type="match status" value="1"/>
</dbReference>
<evidence type="ECO:0000313" key="4">
    <source>
        <dbReference type="Proteomes" id="UP001500236"/>
    </source>
</evidence>
<evidence type="ECO:0000313" key="3">
    <source>
        <dbReference type="EMBL" id="GAA3064637.1"/>
    </source>
</evidence>
<dbReference type="Proteomes" id="UP001500236">
    <property type="component" value="Unassembled WGS sequence"/>
</dbReference>
<name>A0ABP6LYX4_9MICC</name>
<keyword evidence="2" id="KW-0472">Membrane</keyword>
<protein>
    <submittedName>
        <fullName evidence="3">TadE family type IV pilus minor pilin</fullName>
    </submittedName>
</protein>
<feature type="transmembrane region" description="Helical" evidence="2">
    <location>
        <begin position="32"/>
        <end position="54"/>
    </location>
</feature>
<keyword evidence="4" id="KW-1185">Reference proteome</keyword>
<feature type="region of interest" description="Disordered" evidence="1">
    <location>
        <begin position="123"/>
        <end position="144"/>
    </location>
</feature>
<evidence type="ECO:0000256" key="1">
    <source>
        <dbReference type="SAM" id="MobiDB-lite"/>
    </source>
</evidence>
<keyword evidence="2" id="KW-1133">Transmembrane helix</keyword>